<dbReference type="GeneID" id="93954835"/>
<dbReference type="RefSeq" id="WP_000093325.1">
    <property type="nucleotide sequence ID" value="NZ_CAWMSS010000002.1"/>
</dbReference>
<organism evidence="2 3">
    <name type="scientific">Vibrio mimicus</name>
    <dbReference type="NCBI Taxonomy" id="674"/>
    <lineage>
        <taxon>Bacteria</taxon>
        <taxon>Pseudomonadati</taxon>
        <taxon>Pseudomonadota</taxon>
        <taxon>Gammaproteobacteria</taxon>
        <taxon>Vibrionales</taxon>
        <taxon>Vibrionaceae</taxon>
        <taxon>Vibrio</taxon>
    </lineage>
</organism>
<evidence type="ECO:0000313" key="2">
    <source>
        <dbReference type="EMBL" id="PNM63903.1"/>
    </source>
</evidence>
<evidence type="ECO:0000313" key="3">
    <source>
        <dbReference type="Proteomes" id="UP000053748"/>
    </source>
</evidence>
<reference evidence="2" key="1">
    <citation type="submission" date="2017-12" db="EMBL/GenBank/DDBJ databases">
        <title>FDA dAtabase for Regulatory Grade micrObial Sequences (FDA-ARGOS): Supporting development and validation of Infectious Disease Dx tests.</title>
        <authorList>
            <person name="Hoffmann M."/>
            <person name="Allard M."/>
            <person name="Evans P."/>
            <person name="Brown E."/>
            <person name="Tallon L.J."/>
            <person name="Sadzewicz L."/>
            <person name="Sengamalay N."/>
            <person name="Ott S."/>
            <person name="Godinez A."/>
            <person name="Nagaraj S."/>
            <person name="Vavikolanu K."/>
            <person name="Aluvathingal J."/>
            <person name="Nadendla S."/>
            <person name="Hobson J."/>
            <person name="Sichtig H."/>
        </authorList>
    </citation>
    <scope>NUCLEOTIDE SEQUENCE [LARGE SCALE GENOMIC DNA]</scope>
    <source>
        <strain evidence="2">FDAARGOS_113</strain>
    </source>
</reference>
<keyword evidence="3" id="KW-1185">Reference proteome</keyword>
<sequence>MSSDKPIRVVVETVSRVESDWVTILSALLVPILTIIGIYVAYQQYVINRQRLNHETYERRLAVYKAVQLHLSKTVQMGRTTYQDALKFNSEASEAAFLFDSEISDLISKIYKQSISMASYNEKLYPSGGGQGLPIGDKRNEVAEKESELLQWHMDTLSELKSIFHPHMKIT</sequence>
<dbReference type="Proteomes" id="UP000053748">
    <property type="component" value="Unassembled WGS sequence"/>
</dbReference>
<proteinExistence type="predicted"/>
<dbReference type="OrthoDB" id="7068331at2"/>
<accession>A0A2J9VJE2</accession>
<dbReference type="AlphaFoldDB" id="A0A2J9VJE2"/>
<name>A0A2J9VJE2_VIBMI</name>
<gene>
    <name evidence="2" type="ORF">AL544_002895</name>
</gene>
<evidence type="ECO:0000256" key="1">
    <source>
        <dbReference type="SAM" id="Phobius"/>
    </source>
</evidence>
<keyword evidence="1" id="KW-0472">Membrane</keyword>
<feature type="transmembrane region" description="Helical" evidence="1">
    <location>
        <begin position="21"/>
        <end position="42"/>
    </location>
</feature>
<comment type="caution">
    <text evidence="2">The sequence shown here is derived from an EMBL/GenBank/DDBJ whole genome shotgun (WGS) entry which is preliminary data.</text>
</comment>
<keyword evidence="1" id="KW-0812">Transmembrane</keyword>
<keyword evidence="1" id="KW-1133">Transmembrane helix</keyword>
<protein>
    <submittedName>
        <fullName evidence="2">Uncharacterized protein</fullName>
    </submittedName>
</protein>
<dbReference type="EMBL" id="LOSJ02000001">
    <property type="protein sequence ID" value="PNM63903.1"/>
    <property type="molecule type" value="Genomic_DNA"/>
</dbReference>